<sequence length="222" mass="24363">MTDVPVRILIVEDDPGISASLQRGLTRAGYDAYAVSTAADALAAEPFDVVLLDLGLPDADGTELCGTLRQRSDSAILVITARGEEPDRVAALDAGADDYIVKPFGFAELMARIRAVLRRSRLTETHLLRHGSLTIDTRTRRVTSGDTEVPLTPTEFDILECLATDPGRVVSRQEILERVWNTHWYGPTRVLDVHIAALRRKLGDPSAIQTVYARGFRLGDLE</sequence>
<name>A0ABP8TQ90_9ACTN</name>
<comment type="caution">
    <text evidence="10">The sequence shown here is derived from an EMBL/GenBank/DDBJ whole genome shotgun (WGS) entry which is preliminary data.</text>
</comment>
<dbReference type="InterPro" id="IPR001867">
    <property type="entry name" value="OmpR/PhoB-type_DNA-bd"/>
</dbReference>
<accession>A0ABP8TQ90</accession>
<evidence type="ECO:0000259" key="9">
    <source>
        <dbReference type="PROSITE" id="PS51755"/>
    </source>
</evidence>
<dbReference type="Gene3D" id="1.10.10.10">
    <property type="entry name" value="Winged helix-like DNA-binding domain superfamily/Winged helix DNA-binding domain"/>
    <property type="match status" value="1"/>
</dbReference>
<evidence type="ECO:0000256" key="7">
    <source>
        <dbReference type="PROSITE-ProRule" id="PRU01091"/>
    </source>
</evidence>
<proteinExistence type="predicted"/>
<dbReference type="PANTHER" id="PTHR48111">
    <property type="entry name" value="REGULATOR OF RPOS"/>
    <property type="match status" value="1"/>
</dbReference>
<evidence type="ECO:0000256" key="1">
    <source>
        <dbReference type="ARBA" id="ARBA00022553"/>
    </source>
</evidence>
<evidence type="ECO:0000313" key="10">
    <source>
        <dbReference type="EMBL" id="GAA4612016.1"/>
    </source>
</evidence>
<dbReference type="PROSITE" id="PS50110">
    <property type="entry name" value="RESPONSE_REGULATORY"/>
    <property type="match status" value="1"/>
</dbReference>
<organism evidence="10 11">
    <name type="scientific">Actinoallomurus liliacearum</name>
    <dbReference type="NCBI Taxonomy" id="1080073"/>
    <lineage>
        <taxon>Bacteria</taxon>
        <taxon>Bacillati</taxon>
        <taxon>Actinomycetota</taxon>
        <taxon>Actinomycetes</taxon>
        <taxon>Streptosporangiales</taxon>
        <taxon>Thermomonosporaceae</taxon>
        <taxon>Actinoallomurus</taxon>
    </lineage>
</organism>
<dbReference type="InterPro" id="IPR011006">
    <property type="entry name" value="CheY-like_superfamily"/>
</dbReference>
<dbReference type="RefSeq" id="WP_345359420.1">
    <property type="nucleotide sequence ID" value="NZ_BAABHJ010000019.1"/>
</dbReference>
<dbReference type="PROSITE" id="PS51755">
    <property type="entry name" value="OMPR_PHOB"/>
    <property type="match status" value="1"/>
</dbReference>
<keyword evidence="11" id="KW-1185">Reference proteome</keyword>
<dbReference type="Pfam" id="PF00486">
    <property type="entry name" value="Trans_reg_C"/>
    <property type="match status" value="1"/>
</dbReference>
<evidence type="ECO:0000313" key="11">
    <source>
        <dbReference type="Proteomes" id="UP001500212"/>
    </source>
</evidence>
<evidence type="ECO:0000256" key="3">
    <source>
        <dbReference type="ARBA" id="ARBA00023015"/>
    </source>
</evidence>
<dbReference type="InterPro" id="IPR036388">
    <property type="entry name" value="WH-like_DNA-bd_sf"/>
</dbReference>
<keyword evidence="3" id="KW-0805">Transcription regulation</keyword>
<feature type="DNA-binding region" description="OmpR/PhoB-type" evidence="7">
    <location>
        <begin position="125"/>
        <end position="220"/>
    </location>
</feature>
<evidence type="ECO:0000259" key="8">
    <source>
        <dbReference type="PROSITE" id="PS50110"/>
    </source>
</evidence>
<keyword evidence="2" id="KW-0902">Two-component regulatory system</keyword>
<dbReference type="CDD" id="cd00383">
    <property type="entry name" value="trans_reg_C"/>
    <property type="match status" value="1"/>
</dbReference>
<protein>
    <submittedName>
        <fullName evidence="10">Response regulator transcription factor</fullName>
    </submittedName>
</protein>
<evidence type="ECO:0000256" key="5">
    <source>
        <dbReference type="ARBA" id="ARBA00023163"/>
    </source>
</evidence>
<dbReference type="SUPFAM" id="SSF52172">
    <property type="entry name" value="CheY-like"/>
    <property type="match status" value="1"/>
</dbReference>
<reference evidence="11" key="1">
    <citation type="journal article" date="2019" name="Int. J. Syst. Evol. Microbiol.">
        <title>The Global Catalogue of Microorganisms (GCM) 10K type strain sequencing project: providing services to taxonomists for standard genome sequencing and annotation.</title>
        <authorList>
            <consortium name="The Broad Institute Genomics Platform"/>
            <consortium name="The Broad Institute Genome Sequencing Center for Infectious Disease"/>
            <person name="Wu L."/>
            <person name="Ma J."/>
        </authorList>
    </citation>
    <scope>NUCLEOTIDE SEQUENCE [LARGE SCALE GENOMIC DNA]</scope>
    <source>
        <strain evidence="11">JCM 17938</strain>
    </source>
</reference>
<feature type="modified residue" description="4-aspartylphosphate" evidence="6">
    <location>
        <position position="53"/>
    </location>
</feature>
<dbReference type="InterPro" id="IPR039420">
    <property type="entry name" value="WalR-like"/>
</dbReference>
<dbReference type="Proteomes" id="UP001500212">
    <property type="component" value="Unassembled WGS sequence"/>
</dbReference>
<dbReference type="SMART" id="SM00862">
    <property type="entry name" value="Trans_reg_C"/>
    <property type="match status" value="1"/>
</dbReference>
<gene>
    <name evidence="10" type="ORF">GCM10023195_51230</name>
</gene>
<feature type="domain" description="OmpR/PhoB-type" evidence="9">
    <location>
        <begin position="125"/>
        <end position="220"/>
    </location>
</feature>
<evidence type="ECO:0000256" key="2">
    <source>
        <dbReference type="ARBA" id="ARBA00023012"/>
    </source>
</evidence>
<evidence type="ECO:0000256" key="6">
    <source>
        <dbReference type="PROSITE-ProRule" id="PRU00169"/>
    </source>
</evidence>
<keyword evidence="1 6" id="KW-0597">Phosphoprotein</keyword>
<keyword evidence="5" id="KW-0804">Transcription</keyword>
<dbReference type="Gene3D" id="6.10.250.690">
    <property type="match status" value="1"/>
</dbReference>
<dbReference type="InterPro" id="IPR001789">
    <property type="entry name" value="Sig_transdc_resp-reg_receiver"/>
</dbReference>
<evidence type="ECO:0000256" key="4">
    <source>
        <dbReference type="ARBA" id="ARBA00023125"/>
    </source>
</evidence>
<dbReference type="Pfam" id="PF00072">
    <property type="entry name" value="Response_reg"/>
    <property type="match status" value="1"/>
</dbReference>
<dbReference type="EMBL" id="BAABHJ010000019">
    <property type="protein sequence ID" value="GAA4612016.1"/>
    <property type="molecule type" value="Genomic_DNA"/>
</dbReference>
<keyword evidence="4 7" id="KW-0238">DNA-binding</keyword>
<feature type="domain" description="Response regulatory" evidence="8">
    <location>
        <begin position="7"/>
        <end position="117"/>
    </location>
</feature>
<dbReference type="SMART" id="SM00448">
    <property type="entry name" value="REC"/>
    <property type="match status" value="1"/>
</dbReference>
<dbReference type="Gene3D" id="3.40.50.2300">
    <property type="match status" value="1"/>
</dbReference>
<dbReference type="PANTHER" id="PTHR48111:SF1">
    <property type="entry name" value="TWO-COMPONENT RESPONSE REGULATOR ORR33"/>
    <property type="match status" value="1"/>
</dbReference>